<proteinExistence type="predicted"/>
<sequence length="188" mass="20650">MNQINEPAKTFDYIEEAHVTASDKYYGDRVPLAYFRETIAEAVEALNKLDAIKKTMFYGRDAGVPAPEANAATLAKLPEWISDHPDRDAAAVNVIHAIIGKATEAGELLEALSAAAEGEAFDAVNALEEVGDGFWYDALLLRAIGSNFGEAQSVNIAKLRRRFPNAFTEFDANNRDLFEERKILEQGA</sequence>
<keyword evidence="2" id="KW-1185">Reference proteome</keyword>
<evidence type="ECO:0008006" key="3">
    <source>
        <dbReference type="Google" id="ProtNLM"/>
    </source>
</evidence>
<gene>
    <name evidence="1" type="ORF">40_00051</name>
</gene>
<dbReference type="Gene3D" id="1.10.287.1080">
    <property type="entry name" value="MazG-like"/>
    <property type="match status" value="1"/>
</dbReference>
<accession>A0A6G9LK73</accession>
<evidence type="ECO:0000313" key="2">
    <source>
        <dbReference type="Proteomes" id="UP000502588"/>
    </source>
</evidence>
<organism evidence="1 2">
    <name type="scientific">Pseudomonas phage Epa40</name>
    <dbReference type="NCBI Taxonomy" id="2719198"/>
    <lineage>
        <taxon>Viruses</taxon>
        <taxon>Duplodnaviria</taxon>
        <taxon>Heunggongvirae</taxon>
        <taxon>Uroviricota</taxon>
        <taxon>Caudoviricetes</taxon>
        <taxon>Jondennisvirinae</taxon>
        <taxon>Septimatrevirus</taxon>
        <taxon>Septimatrevirus epa40</taxon>
    </lineage>
</organism>
<dbReference type="SUPFAM" id="SSF101386">
    <property type="entry name" value="all-alpha NTP pyrophosphatases"/>
    <property type="match status" value="1"/>
</dbReference>
<dbReference type="Proteomes" id="UP000502588">
    <property type="component" value="Segment"/>
</dbReference>
<reference evidence="1 2" key="1">
    <citation type="submission" date="2020-02" db="EMBL/GenBank/DDBJ databases">
        <title>Pseudomonas aeruginosa Phage Cocktails: Rational Design and Efficacy against Mouse Wound and Septic Infections.</title>
        <authorList>
            <person name="Jacobs A.C."/>
            <person name="Freyberger H.R."/>
            <person name="Farlow J."/>
            <person name="Watters C.M."/>
            <person name="He Y."/>
            <person name="Ward A.M."/>
            <person name="Engeman E.T."/>
            <person name="Alamneh Y.A."/>
            <person name="Sergueev K.V."/>
            <person name="Simons M.P."/>
            <person name="Tyner S.D."/>
            <person name="Nikolich M.P."/>
            <person name="Filippov A."/>
        </authorList>
    </citation>
    <scope>NUCLEOTIDE SEQUENCE [LARGE SCALE GENOMIC DNA]</scope>
</reference>
<dbReference type="EMBL" id="MT118304">
    <property type="protein sequence ID" value="QIQ66023.1"/>
    <property type="molecule type" value="Genomic_DNA"/>
</dbReference>
<evidence type="ECO:0000313" key="1">
    <source>
        <dbReference type="EMBL" id="QIQ66023.1"/>
    </source>
</evidence>
<protein>
    <recommendedName>
        <fullName evidence="3">MazG</fullName>
    </recommendedName>
</protein>
<name>A0A6G9LK73_9CAUD</name>